<dbReference type="KEGG" id="rpe:RPE_1282"/>
<reference evidence="5" key="1">
    <citation type="submission" date="2006-09" db="EMBL/GenBank/DDBJ databases">
        <title>Complete sequence of Rhodopseudomonas palustris BisA53.</title>
        <authorList>
            <consortium name="US DOE Joint Genome Institute"/>
            <person name="Copeland A."/>
            <person name="Lucas S."/>
            <person name="Lapidus A."/>
            <person name="Barry K."/>
            <person name="Detter J.C."/>
            <person name="Glavina del Rio T."/>
            <person name="Hammon N."/>
            <person name="Israni S."/>
            <person name="Dalin E."/>
            <person name="Tice H."/>
            <person name="Pitluck S."/>
            <person name="Chain P."/>
            <person name="Malfatti S."/>
            <person name="Shin M."/>
            <person name="Vergez L."/>
            <person name="Schmutz J."/>
            <person name="Larimer F."/>
            <person name="Land M."/>
            <person name="Hauser L."/>
            <person name="Pelletier D.A."/>
            <person name="Kyrpides N."/>
            <person name="Kim E."/>
            <person name="Harwood C.S."/>
            <person name="Oda Y."/>
            <person name="Richardson P."/>
        </authorList>
    </citation>
    <scope>NUCLEOTIDE SEQUENCE [LARGE SCALE GENOMIC DNA]</scope>
    <source>
        <strain evidence="5">BisA53</strain>
    </source>
</reference>
<dbReference type="CDD" id="cd06170">
    <property type="entry name" value="LuxR_C_like"/>
    <property type="match status" value="1"/>
</dbReference>
<dbReference type="SUPFAM" id="SSF46894">
    <property type="entry name" value="C-terminal effector domain of the bipartite response regulators"/>
    <property type="match status" value="1"/>
</dbReference>
<protein>
    <submittedName>
        <fullName evidence="5">Transcriptional regulator, LuxR family</fullName>
    </submittedName>
</protein>
<evidence type="ECO:0000256" key="3">
    <source>
        <dbReference type="ARBA" id="ARBA00023163"/>
    </source>
</evidence>
<evidence type="ECO:0000313" key="5">
    <source>
        <dbReference type="EMBL" id="ABJ05234.1"/>
    </source>
</evidence>
<dbReference type="InterPro" id="IPR005143">
    <property type="entry name" value="TF_LuxR_autoind-bd_dom"/>
</dbReference>
<dbReference type="STRING" id="316055.RPE_1282"/>
<accession>Q07S50</accession>
<dbReference type="PROSITE" id="PS50043">
    <property type="entry name" value="HTH_LUXR_2"/>
    <property type="match status" value="1"/>
</dbReference>
<dbReference type="Pfam" id="PF00196">
    <property type="entry name" value="GerE"/>
    <property type="match status" value="1"/>
</dbReference>
<dbReference type="Pfam" id="PF03472">
    <property type="entry name" value="Autoind_bind"/>
    <property type="match status" value="1"/>
</dbReference>
<dbReference type="Gene3D" id="1.10.10.10">
    <property type="entry name" value="Winged helix-like DNA-binding domain superfamily/Winged helix DNA-binding domain"/>
    <property type="match status" value="1"/>
</dbReference>
<evidence type="ECO:0000256" key="2">
    <source>
        <dbReference type="ARBA" id="ARBA00023125"/>
    </source>
</evidence>
<feature type="domain" description="HTH luxR-type" evidence="4">
    <location>
        <begin position="170"/>
        <end position="235"/>
    </location>
</feature>
<gene>
    <name evidence="5" type="ordered locus">RPE_1282</name>
</gene>
<dbReference type="Gene3D" id="3.30.450.80">
    <property type="entry name" value="Transcription factor LuxR-like, autoinducer-binding domain"/>
    <property type="match status" value="1"/>
</dbReference>
<dbReference type="GO" id="GO:0003677">
    <property type="term" value="F:DNA binding"/>
    <property type="evidence" value="ECO:0007669"/>
    <property type="project" value="UniProtKB-KW"/>
</dbReference>
<evidence type="ECO:0000256" key="1">
    <source>
        <dbReference type="ARBA" id="ARBA00023015"/>
    </source>
</evidence>
<sequence length="237" mass="26792">MEIDQALTAIERANSVADLGRILVDWRNESGVAHLVYHATHVPACEQPNPVLLLTYDDAWVKRYVERNYFSIDPVVVAGRDAVLPIDWMAVEHDTPEARHFFAEAESFGVGRHGLTLPIRGPAAERALFTVTTNATDDHWHRWRFSYMKDFHLLAHYLHDRAMRLAGLRLDHVMRPLSSRERQCLNGLVRGRTPGQIAGELDLSGSAVHGYLRTARRKLDCATVEQAIAKAVRLDLL</sequence>
<evidence type="ECO:0000259" key="4">
    <source>
        <dbReference type="PROSITE" id="PS50043"/>
    </source>
</evidence>
<keyword evidence="1" id="KW-0805">Transcription regulation</keyword>
<dbReference type="SUPFAM" id="SSF75516">
    <property type="entry name" value="Pheromone-binding domain of LuxR-like quorum-sensing transcription factors"/>
    <property type="match status" value="1"/>
</dbReference>
<dbReference type="SMART" id="SM00421">
    <property type="entry name" value="HTH_LUXR"/>
    <property type="match status" value="1"/>
</dbReference>
<dbReference type="InterPro" id="IPR000792">
    <property type="entry name" value="Tscrpt_reg_LuxR_C"/>
</dbReference>
<dbReference type="PANTHER" id="PTHR44688:SF16">
    <property type="entry name" value="DNA-BINDING TRANSCRIPTIONAL ACTIVATOR DEVR_DOSR"/>
    <property type="match status" value="1"/>
</dbReference>
<dbReference type="AlphaFoldDB" id="Q07S50"/>
<dbReference type="EMBL" id="CP000463">
    <property type="protein sequence ID" value="ABJ05234.1"/>
    <property type="molecule type" value="Genomic_DNA"/>
</dbReference>
<keyword evidence="3" id="KW-0804">Transcription</keyword>
<proteinExistence type="predicted"/>
<dbReference type="InterPro" id="IPR016032">
    <property type="entry name" value="Sig_transdc_resp-reg_C-effctor"/>
</dbReference>
<name>Q07S50_RHOP5</name>
<dbReference type="GO" id="GO:0006355">
    <property type="term" value="P:regulation of DNA-templated transcription"/>
    <property type="evidence" value="ECO:0007669"/>
    <property type="project" value="InterPro"/>
</dbReference>
<organism evidence="5">
    <name type="scientific">Rhodopseudomonas palustris (strain BisA53)</name>
    <dbReference type="NCBI Taxonomy" id="316055"/>
    <lineage>
        <taxon>Bacteria</taxon>
        <taxon>Pseudomonadati</taxon>
        <taxon>Pseudomonadota</taxon>
        <taxon>Alphaproteobacteria</taxon>
        <taxon>Hyphomicrobiales</taxon>
        <taxon>Nitrobacteraceae</taxon>
        <taxon>Rhodopseudomonas</taxon>
    </lineage>
</organism>
<dbReference type="InterPro" id="IPR036388">
    <property type="entry name" value="WH-like_DNA-bd_sf"/>
</dbReference>
<dbReference type="OrthoDB" id="9803630at2"/>
<dbReference type="eggNOG" id="COG2197">
    <property type="taxonomic scope" value="Bacteria"/>
</dbReference>
<dbReference type="InterPro" id="IPR036693">
    <property type="entry name" value="TF_LuxR_autoind-bd_dom_sf"/>
</dbReference>
<keyword evidence="2" id="KW-0238">DNA-binding</keyword>
<dbReference type="PANTHER" id="PTHR44688">
    <property type="entry name" value="DNA-BINDING TRANSCRIPTIONAL ACTIVATOR DEVR_DOSR"/>
    <property type="match status" value="1"/>
</dbReference>
<dbReference type="HOGENOM" id="CLU_072786_2_0_5"/>